<dbReference type="Proteomes" id="UP000279089">
    <property type="component" value="Unassembled WGS sequence"/>
</dbReference>
<dbReference type="PANTHER" id="PTHR22674:SF6">
    <property type="entry name" value="NTPASE KAP FAMILY P-LOOP DOMAIN-CONTAINING PROTEIN 1"/>
    <property type="match status" value="1"/>
</dbReference>
<sequence>MDIEFKINHALATESLYSFIDKRSKSEDYKKHLGIISIIRKDFETLNGLFVDHHEEIDKVADDLRQKFRKKFRQPLERIILYIDDLDRCPEDSVVQVLEAVNLLMAFPLFVVIVGVDPRWVKNALIKKHAIQFANYSVDHLGREFDVIDPSNYLEKIFQIPFRLKEAKDVNVREMIKELANLKSRSVEKGVAIDLTDAQSALQEDEKPTLSSKGNNIIINDVLTISEDYATIEELAELFVLTNEEVALMQDMSEIVGNNPRAIKRFVNTFRIAKAHGELSNDVAFSDRELPAILLLLALPLGKYRALLPSFEMYIEKGENINNPITSYLQPIHKIGLLDELKHKLNVTLSVKGSFGLIGGTQSSIFLKHISFIKRFTFDNI</sequence>
<dbReference type="InterPro" id="IPR011646">
    <property type="entry name" value="KAP_P-loop"/>
</dbReference>
<dbReference type="OrthoDB" id="88903at2"/>
<proteinExistence type="predicted"/>
<dbReference type="EMBL" id="RMBX01000011">
    <property type="protein sequence ID" value="RPD39429.1"/>
    <property type="molecule type" value="Genomic_DNA"/>
</dbReference>
<evidence type="ECO:0000259" key="1">
    <source>
        <dbReference type="Pfam" id="PF07693"/>
    </source>
</evidence>
<dbReference type="PANTHER" id="PTHR22674">
    <property type="entry name" value="NTPASE, KAP FAMILY P-LOOP DOMAIN-CONTAINING 1"/>
    <property type="match status" value="1"/>
</dbReference>
<feature type="domain" description="KAP NTPase" evidence="1">
    <location>
        <begin position="55"/>
        <end position="273"/>
    </location>
</feature>
<dbReference type="RefSeq" id="WP_120518072.1">
    <property type="nucleotide sequence ID" value="NZ_QXZY01000011.1"/>
</dbReference>
<dbReference type="Pfam" id="PF07693">
    <property type="entry name" value="KAP_NTPase"/>
    <property type="match status" value="1"/>
</dbReference>
<evidence type="ECO:0000313" key="3">
    <source>
        <dbReference type="Proteomes" id="UP000279089"/>
    </source>
</evidence>
<name>A0A3N4MIE6_9BACT</name>
<dbReference type="InterPro" id="IPR052754">
    <property type="entry name" value="NTPase_KAP_P-loop"/>
</dbReference>
<comment type="caution">
    <text evidence="2">The sequence shown here is derived from an EMBL/GenBank/DDBJ whole genome shotgun (WGS) entry which is preliminary data.</text>
</comment>
<organism evidence="2 3">
    <name type="scientific">Chitinophaga barathri</name>
    <dbReference type="NCBI Taxonomy" id="1647451"/>
    <lineage>
        <taxon>Bacteria</taxon>
        <taxon>Pseudomonadati</taxon>
        <taxon>Bacteroidota</taxon>
        <taxon>Chitinophagia</taxon>
        <taxon>Chitinophagales</taxon>
        <taxon>Chitinophagaceae</taxon>
        <taxon>Chitinophaga</taxon>
    </lineage>
</organism>
<reference evidence="3" key="1">
    <citation type="submission" date="2018-11" db="EMBL/GenBank/DDBJ databases">
        <title>Chitinophaga lutea sp.nov., isolate from arsenic contaminated soil.</title>
        <authorList>
            <person name="Zong Y."/>
        </authorList>
    </citation>
    <scope>NUCLEOTIDE SEQUENCE [LARGE SCALE GENOMIC DNA]</scope>
    <source>
        <strain evidence="3">YLT18</strain>
    </source>
</reference>
<dbReference type="AlphaFoldDB" id="A0A3N4MIE6"/>
<evidence type="ECO:0000313" key="2">
    <source>
        <dbReference type="EMBL" id="RPD39429.1"/>
    </source>
</evidence>
<keyword evidence="3" id="KW-1185">Reference proteome</keyword>
<protein>
    <recommendedName>
        <fullName evidence="1">KAP NTPase domain-containing protein</fullName>
    </recommendedName>
</protein>
<gene>
    <name evidence="2" type="ORF">EG028_20115</name>
</gene>
<accession>A0A3N4MIE6</accession>